<reference evidence="2" key="1">
    <citation type="submission" date="2020-08" db="EMBL/GenBank/DDBJ databases">
        <title>Complete genome sequence of Weissella confusa strain FS54 provides insights into metabolic potential.</title>
        <authorList>
            <person name="Fhoula I."/>
            <person name="Najjari A."/>
            <person name="Lekired A."/>
            <person name="Bessrour-Aouam N."/>
            <person name="Jaballah S."/>
            <person name="Klibi N."/>
            <person name="Ouzari H.-I."/>
        </authorList>
    </citation>
    <scope>NUCLEOTIDE SEQUENCE</scope>
    <source>
        <strain evidence="2">FS54</strain>
    </source>
</reference>
<proteinExistence type="predicted"/>
<accession>A0A923STS6</accession>
<organism evidence="2 3">
    <name type="scientific">Weissella confusa</name>
    <name type="common">Lactobacillus confusus</name>
    <dbReference type="NCBI Taxonomy" id="1583"/>
    <lineage>
        <taxon>Bacteria</taxon>
        <taxon>Bacillati</taxon>
        <taxon>Bacillota</taxon>
        <taxon>Bacilli</taxon>
        <taxon>Lactobacillales</taxon>
        <taxon>Lactobacillaceae</taxon>
        <taxon>Weissella</taxon>
    </lineage>
</organism>
<dbReference type="Proteomes" id="UP000650485">
    <property type="component" value="Unassembled WGS sequence"/>
</dbReference>
<evidence type="ECO:0000256" key="1">
    <source>
        <dbReference type="SAM" id="Phobius"/>
    </source>
</evidence>
<protein>
    <submittedName>
        <fullName evidence="2">Uncharacterized protein</fullName>
    </submittedName>
</protein>
<dbReference type="AlphaFoldDB" id="A0A923STS6"/>
<comment type="caution">
    <text evidence="2">The sequence shown here is derived from an EMBL/GenBank/DDBJ whole genome shotgun (WGS) entry which is preliminary data.</text>
</comment>
<keyword evidence="1" id="KW-0472">Membrane</keyword>
<dbReference type="EMBL" id="JACSZT010000008">
    <property type="protein sequence ID" value="MBC6499312.1"/>
    <property type="molecule type" value="Genomic_DNA"/>
</dbReference>
<evidence type="ECO:0000313" key="2">
    <source>
        <dbReference type="EMBL" id="MBC6499312.1"/>
    </source>
</evidence>
<name>A0A923STS6_WEICO</name>
<dbReference type="RefSeq" id="WP_167849169.1">
    <property type="nucleotide sequence ID" value="NZ_CP110106.1"/>
</dbReference>
<keyword evidence="1" id="KW-0812">Transmembrane</keyword>
<evidence type="ECO:0000313" key="3">
    <source>
        <dbReference type="Proteomes" id="UP000650485"/>
    </source>
</evidence>
<feature type="transmembrane region" description="Helical" evidence="1">
    <location>
        <begin position="12"/>
        <end position="42"/>
    </location>
</feature>
<sequence>MNIRFIIADILSVLGALSISAGAFLIAPWLGMIVIGLALLAISKLME</sequence>
<gene>
    <name evidence="2" type="ORF">H7R52_11630</name>
</gene>
<keyword evidence="1" id="KW-1133">Transmembrane helix</keyword>